<feature type="compositionally biased region" description="Polar residues" evidence="14">
    <location>
        <begin position="356"/>
        <end position="367"/>
    </location>
</feature>
<keyword evidence="5 20" id="KW-0489">Methyltransferase</keyword>
<dbReference type="Pfam" id="PF00856">
    <property type="entry name" value="SET"/>
    <property type="match status" value="1"/>
</dbReference>
<dbReference type="Gene3D" id="2.170.270.10">
    <property type="entry name" value="SET domain"/>
    <property type="match status" value="1"/>
</dbReference>
<dbReference type="CDD" id="cd19173">
    <property type="entry name" value="SET_NSD"/>
    <property type="match status" value="1"/>
</dbReference>
<evidence type="ECO:0000256" key="7">
    <source>
        <dbReference type="ARBA" id="ARBA00022691"/>
    </source>
</evidence>
<dbReference type="PROSITE" id="PS50868">
    <property type="entry name" value="POST_SET"/>
    <property type="match status" value="1"/>
</dbReference>
<dbReference type="InterPro" id="IPR001965">
    <property type="entry name" value="Znf_PHD"/>
</dbReference>
<keyword evidence="9 13" id="KW-0863">Zinc-finger</keyword>
<dbReference type="PANTHER" id="PTHR22884">
    <property type="entry name" value="SET DOMAIN PROTEINS"/>
    <property type="match status" value="1"/>
</dbReference>
<dbReference type="InterPro" id="IPR055198">
    <property type="entry name" value="NSD_PHD"/>
</dbReference>
<feature type="domain" description="PHD-type" evidence="15">
    <location>
        <begin position="546"/>
        <end position="591"/>
    </location>
</feature>
<dbReference type="Gene3D" id="2.30.30.140">
    <property type="match status" value="2"/>
</dbReference>
<feature type="domain" description="PWWP" evidence="17">
    <location>
        <begin position="60"/>
        <end position="121"/>
    </location>
</feature>
<evidence type="ECO:0000256" key="13">
    <source>
        <dbReference type="PROSITE-ProRule" id="PRU00146"/>
    </source>
</evidence>
<evidence type="ECO:0000256" key="12">
    <source>
        <dbReference type="ARBA" id="ARBA00023242"/>
    </source>
</evidence>
<keyword evidence="10" id="KW-0862">Zinc</keyword>
<keyword evidence="6 20" id="KW-0808">Transferase</keyword>
<dbReference type="SMART" id="SM00508">
    <property type="entry name" value="PostSET"/>
    <property type="match status" value="1"/>
</dbReference>
<dbReference type="InterPro" id="IPR006560">
    <property type="entry name" value="AWS_dom"/>
</dbReference>
<evidence type="ECO:0000256" key="5">
    <source>
        <dbReference type="ARBA" id="ARBA00022603"/>
    </source>
</evidence>
<evidence type="ECO:0000259" key="18">
    <source>
        <dbReference type="PROSITE" id="PS50868"/>
    </source>
</evidence>
<dbReference type="Pfam" id="PF22908">
    <property type="entry name" value="PHD_NSD"/>
    <property type="match status" value="1"/>
</dbReference>
<dbReference type="GO" id="GO:0005694">
    <property type="term" value="C:chromosome"/>
    <property type="evidence" value="ECO:0007669"/>
    <property type="project" value="UniProtKB-SubCell"/>
</dbReference>
<name>A0A6G1SFA6_9ACAR</name>
<proteinExistence type="predicted"/>
<keyword evidence="7" id="KW-0949">S-adenosyl-L-methionine</keyword>
<dbReference type="InterPro" id="IPR050777">
    <property type="entry name" value="SET2_Histone-Lys_MeTrsfase"/>
</dbReference>
<feature type="domain" description="AWS" evidence="19">
    <location>
        <begin position="729"/>
        <end position="778"/>
    </location>
</feature>
<evidence type="ECO:0000256" key="1">
    <source>
        <dbReference type="ARBA" id="ARBA00004123"/>
    </source>
</evidence>
<feature type="compositionally biased region" description="Basic and acidic residues" evidence="14">
    <location>
        <begin position="273"/>
        <end position="285"/>
    </location>
</feature>
<dbReference type="SUPFAM" id="SSF57903">
    <property type="entry name" value="FYVE/PHD zinc finger"/>
    <property type="match status" value="2"/>
</dbReference>
<dbReference type="GO" id="GO:0140938">
    <property type="term" value="F:histone H3 methyltransferase activity"/>
    <property type="evidence" value="ECO:0007669"/>
    <property type="project" value="UniProtKB-ARBA"/>
</dbReference>
<dbReference type="PROSITE" id="PS01359">
    <property type="entry name" value="ZF_PHD_1"/>
    <property type="match status" value="1"/>
</dbReference>
<dbReference type="CDD" id="cd15567">
    <property type="entry name" value="PHD4_NSD"/>
    <property type="match status" value="1"/>
</dbReference>
<sequence>MADEDPNEYEKKLLANFPLLESKPLHTVRIPLTDTVRSIRTRDELINMPPRKETEGPYNVGDLLWVKMPGYPHWPAMISRDPIDGRFYKRSQAVGFTYHVQYFAEATRGWIKPKTFWPFEGPYLNISGKPALPKQRKKHHEEAISEAVQALKMEPLARLKRLTFNYILTDPKTPQARKTTPSGKKRRTPSKAKAAKDESIYDFDETNDDFEPDDKPSELIWSRPREATPPRDETPPRSQDEDGNEIDNLPATPIMATDDSVNKTDEQPEVDEEKCQSDQEEKVAENNDNGTLEEKEELEPIIEEKPKPQQTPRRTRSAPRREMSPINNNNSSSRPNKRMRGSSVVKRVAPPPPDAMTSSEDASSTSDLEAPDVRLDKLCNVCHDETGPFYFCSGTCLRTMHAACGGSESTNNNSDNFICQECKTGKHPCFVCKSADGDCVKCCHKNCGKYYHIACLNPQSYPANIKSEKTFTCPMHHCLTCYTDQPYPRDINCLKPCKRQLLKCLSCPTAFHNDDACTAAGTVVLAGNFVMCPAHRSTKNEKHINVSWCFSCNEGGNLICCESCPAAFHAECIDNPPKSDEQYFCYDCQNRKQLHYGDIIWIKLGAYRWWPAKIIHPHTVPDNIMKLNHTRGDFPVYFFGSHDYYWSHKGRVFVFVEEDGQLKGKSGSSDKKFKIAVQEARAEYVQRQIKEEERREKWKKMEKPNFRLIKQNRPINDVVQSTPDDLKLSSKPRCECKPDGDVLCGTDECLNRLMMLECDPSTCPAKEKCKNQRFRKRQYPICIPFRTDNVGWGLRTTQDIKKGDFVIEYVGELIDEAECNRRMEEKMDRGDTTFYFLTIDKERIIDAGPAANHARFMNHSCQPNCETQKWVVNGQTKVGLFAICDIPAGTELTFNYNLDCRGNEKMQCRCNSENCSGYIGLPVKSNKKPS</sequence>
<dbReference type="PROSITE" id="PS50280">
    <property type="entry name" value="SET"/>
    <property type="match status" value="1"/>
</dbReference>
<dbReference type="InterPro" id="IPR019786">
    <property type="entry name" value="Zinc_finger_PHD-type_CS"/>
</dbReference>
<keyword evidence="3" id="KW-0158">Chromosome</keyword>
<evidence type="ECO:0000259" key="15">
    <source>
        <dbReference type="PROSITE" id="PS50016"/>
    </source>
</evidence>
<protein>
    <submittedName>
        <fullName evidence="20">Putative histone-lysine N-methyltransferase NSD2</fullName>
    </submittedName>
</protein>
<evidence type="ECO:0000259" key="19">
    <source>
        <dbReference type="PROSITE" id="PS51215"/>
    </source>
</evidence>
<evidence type="ECO:0000256" key="6">
    <source>
        <dbReference type="ARBA" id="ARBA00022679"/>
    </source>
</evidence>
<evidence type="ECO:0000313" key="20">
    <source>
        <dbReference type="EMBL" id="MDE48847.1"/>
    </source>
</evidence>
<dbReference type="SMART" id="SM00317">
    <property type="entry name" value="SET"/>
    <property type="match status" value="1"/>
</dbReference>
<accession>A0A6G1SFA6</accession>
<dbReference type="AlphaFoldDB" id="A0A6G1SFA6"/>
<dbReference type="SUPFAM" id="SSF63748">
    <property type="entry name" value="Tudor/PWWP/MBT"/>
    <property type="match status" value="2"/>
</dbReference>
<dbReference type="SMART" id="SM00293">
    <property type="entry name" value="PWWP"/>
    <property type="match status" value="2"/>
</dbReference>
<dbReference type="PROSITE" id="PS51215">
    <property type="entry name" value="AWS"/>
    <property type="match status" value="1"/>
</dbReference>
<dbReference type="InterPro" id="IPR019787">
    <property type="entry name" value="Znf_PHD-finger"/>
</dbReference>
<dbReference type="InterPro" id="IPR013083">
    <property type="entry name" value="Znf_RING/FYVE/PHD"/>
</dbReference>
<evidence type="ECO:0000256" key="4">
    <source>
        <dbReference type="ARBA" id="ARBA00022553"/>
    </source>
</evidence>
<dbReference type="CDD" id="cd05838">
    <property type="entry name" value="PWWP_NSD_rpt2"/>
    <property type="match status" value="1"/>
</dbReference>
<dbReference type="GO" id="GO:0005634">
    <property type="term" value="C:nucleus"/>
    <property type="evidence" value="ECO:0007669"/>
    <property type="project" value="UniProtKB-SubCell"/>
</dbReference>
<dbReference type="Pfam" id="PF00855">
    <property type="entry name" value="PWWP"/>
    <property type="match status" value="2"/>
</dbReference>
<evidence type="ECO:0000256" key="3">
    <source>
        <dbReference type="ARBA" id="ARBA00022454"/>
    </source>
</evidence>
<dbReference type="GO" id="GO:0008270">
    <property type="term" value="F:zinc ion binding"/>
    <property type="evidence" value="ECO:0007669"/>
    <property type="project" value="UniProtKB-KW"/>
</dbReference>
<feature type="domain" description="PWWP" evidence="17">
    <location>
        <begin position="596"/>
        <end position="658"/>
    </location>
</feature>
<keyword evidence="8" id="KW-0479">Metal-binding</keyword>
<keyword evidence="4" id="KW-0597">Phosphoprotein</keyword>
<dbReference type="GO" id="GO:0032259">
    <property type="term" value="P:methylation"/>
    <property type="evidence" value="ECO:0007669"/>
    <property type="project" value="UniProtKB-KW"/>
</dbReference>
<evidence type="ECO:0000259" key="16">
    <source>
        <dbReference type="PROSITE" id="PS50280"/>
    </source>
</evidence>
<evidence type="ECO:0000256" key="11">
    <source>
        <dbReference type="ARBA" id="ARBA00022853"/>
    </source>
</evidence>
<feature type="compositionally biased region" description="Basic and acidic residues" evidence="14">
    <location>
        <begin position="213"/>
        <end position="240"/>
    </location>
</feature>
<comment type="subcellular location">
    <subcellularLocation>
        <location evidence="2">Chromosome</location>
    </subcellularLocation>
    <subcellularLocation>
        <location evidence="1">Nucleus</location>
    </subcellularLocation>
</comment>
<dbReference type="InterPro" id="IPR003616">
    <property type="entry name" value="Post-SET_dom"/>
</dbReference>
<dbReference type="InterPro" id="IPR001214">
    <property type="entry name" value="SET_dom"/>
</dbReference>
<dbReference type="InterPro" id="IPR011011">
    <property type="entry name" value="Znf_FYVE_PHD"/>
</dbReference>
<dbReference type="InterPro" id="IPR046341">
    <property type="entry name" value="SET_dom_sf"/>
</dbReference>
<dbReference type="Gene3D" id="3.30.40.10">
    <property type="entry name" value="Zinc/RING finger domain, C3HC4 (zinc finger)"/>
    <property type="match status" value="2"/>
</dbReference>
<evidence type="ECO:0000256" key="10">
    <source>
        <dbReference type="ARBA" id="ARBA00022833"/>
    </source>
</evidence>
<evidence type="ECO:0000256" key="8">
    <source>
        <dbReference type="ARBA" id="ARBA00022723"/>
    </source>
</evidence>
<feature type="region of interest" description="Disordered" evidence="14">
    <location>
        <begin position="170"/>
        <end position="369"/>
    </location>
</feature>
<dbReference type="GO" id="GO:0016279">
    <property type="term" value="F:protein-lysine N-methyltransferase activity"/>
    <property type="evidence" value="ECO:0007669"/>
    <property type="project" value="UniProtKB-ARBA"/>
</dbReference>
<feature type="domain" description="SET" evidence="16">
    <location>
        <begin position="780"/>
        <end position="897"/>
    </location>
</feature>
<keyword evidence="12" id="KW-0539">Nucleus</keyword>
<dbReference type="CDD" id="cd15566">
    <property type="entry name" value="PHD3_NSD"/>
    <property type="match status" value="1"/>
</dbReference>
<dbReference type="PROSITE" id="PS50812">
    <property type="entry name" value="PWWP"/>
    <property type="match status" value="2"/>
</dbReference>
<dbReference type="Pfam" id="PF17907">
    <property type="entry name" value="AWS"/>
    <property type="match status" value="1"/>
</dbReference>
<dbReference type="SMART" id="SM00570">
    <property type="entry name" value="AWS"/>
    <property type="match status" value="1"/>
</dbReference>
<dbReference type="EMBL" id="GGYP01004076">
    <property type="protein sequence ID" value="MDE48847.1"/>
    <property type="molecule type" value="Transcribed_RNA"/>
</dbReference>
<dbReference type="InterPro" id="IPR000313">
    <property type="entry name" value="PWWP_dom"/>
</dbReference>
<dbReference type="SUPFAM" id="SSF82199">
    <property type="entry name" value="SET domain"/>
    <property type="match status" value="1"/>
</dbReference>
<reference evidence="20" key="1">
    <citation type="submission" date="2018-10" db="EMBL/GenBank/DDBJ databases">
        <title>Transcriptome assembly of Aceria tosichella (Wheat curl mite) Type 2.</title>
        <authorList>
            <person name="Scully E.D."/>
            <person name="Geib S.M."/>
            <person name="Palmer N.A."/>
            <person name="Gupta A.K."/>
            <person name="Sarath G."/>
            <person name="Tatineni S."/>
        </authorList>
    </citation>
    <scope>NUCLEOTIDE SEQUENCE</scope>
    <source>
        <strain evidence="20">LincolnNE</strain>
    </source>
</reference>
<evidence type="ECO:0000256" key="9">
    <source>
        <dbReference type="ARBA" id="ARBA00022771"/>
    </source>
</evidence>
<dbReference type="CDD" id="cd15565">
    <property type="entry name" value="PHD2_NSD"/>
    <property type="match status" value="1"/>
</dbReference>
<evidence type="ECO:0000256" key="2">
    <source>
        <dbReference type="ARBA" id="ARBA00004286"/>
    </source>
</evidence>
<dbReference type="PROSITE" id="PS50016">
    <property type="entry name" value="ZF_PHD_2"/>
    <property type="match status" value="1"/>
</dbReference>
<feature type="domain" description="Post-SET" evidence="18">
    <location>
        <begin position="904"/>
        <end position="920"/>
    </location>
</feature>
<evidence type="ECO:0000256" key="14">
    <source>
        <dbReference type="SAM" id="MobiDB-lite"/>
    </source>
</evidence>
<feature type="compositionally biased region" description="Acidic residues" evidence="14">
    <location>
        <begin position="200"/>
        <end position="212"/>
    </location>
</feature>
<gene>
    <name evidence="20" type="primary">Whsc1</name>
    <name evidence="20" type="ORF">g.8015</name>
</gene>
<dbReference type="SMART" id="SM00249">
    <property type="entry name" value="PHD"/>
    <property type="match status" value="3"/>
</dbReference>
<evidence type="ECO:0000259" key="17">
    <source>
        <dbReference type="PROSITE" id="PS50812"/>
    </source>
</evidence>
<keyword evidence="11" id="KW-0156">Chromatin regulator</keyword>
<organism evidence="20">
    <name type="scientific">Aceria tosichella</name>
    <name type="common">wheat curl mite</name>
    <dbReference type="NCBI Taxonomy" id="561515"/>
    <lineage>
        <taxon>Eukaryota</taxon>
        <taxon>Metazoa</taxon>
        <taxon>Ecdysozoa</taxon>
        <taxon>Arthropoda</taxon>
        <taxon>Chelicerata</taxon>
        <taxon>Arachnida</taxon>
        <taxon>Acari</taxon>
        <taxon>Acariformes</taxon>
        <taxon>Trombidiformes</taxon>
        <taxon>Prostigmata</taxon>
        <taxon>Eupodina</taxon>
        <taxon>Eriophyoidea</taxon>
        <taxon>Eriophyidae</taxon>
        <taxon>Eriophyinae</taxon>
        <taxon>Aceriini</taxon>
        <taxon>Aceria</taxon>
    </lineage>
</organism>